<protein>
    <submittedName>
        <fullName evidence="4">Response regulator</fullName>
    </submittedName>
</protein>
<dbReference type="PANTHER" id="PTHR44591:SF25">
    <property type="entry name" value="CHEMOTAXIS TWO-COMPONENT RESPONSE REGULATOR"/>
    <property type="match status" value="1"/>
</dbReference>
<sequence>MGAGRTVSIVDDDEAVRLAVASLVRSLGWKAQLFASAEEFLASAHLSDTTCLISDERMPTMTGTAMHDRLLRRGYAMPTIFVTAFPTPELCAKIGTNAVLAVVEKPVDAQTIEHWLNVALNRP</sequence>
<gene>
    <name evidence="4" type="ORF">D7S89_12735</name>
</gene>
<feature type="domain" description="Response regulatory" evidence="3">
    <location>
        <begin position="6"/>
        <end position="120"/>
    </location>
</feature>
<dbReference type="InterPro" id="IPR050595">
    <property type="entry name" value="Bact_response_regulator"/>
</dbReference>
<dbReference type="RefSeq" id="WP_121278049.1">
    <property type="nucleotide sequence ID" value="NZ_RBZV01000004.1"/>
</dbReference>
<keyword evidence="5" id="KW-1185">Reference proteome</keyword>
<evidence type="ECO:0000256" key="1">
    <source>
        <dbReference type="ARBA" id="ARBA00022553"/>
    </source>
</evidence>
<comment type="caution">
    <text evidence="4">The sequence shown here is derived from an EMBL/GenBank/DDBJ whole genome shotgun (WGS) entry which is preliminary data.</text>
</comment>
<reference evidence="4 5" key="1">
    <citation type="submission" date="2018-10" db="EMBL/GenBank/DDBJ databases">
        <title>Paraburkholderia sp. 7MK8-2, isolated from soil.</title>
        <authorList>
            <person name="Gao Z.-H."/>
            <person name="Qiu L.-H."/>
        </authorList>
    </citation>
    <scope>NUCLEOTIDE SEQUENCE [LARGE SCALE GENOMIC DNA]</scope>
    <source>
        <strain evidence="4 5">7MK8-2</strain>
    </source>
</reference>
<dbReference type="PANTHER" id="PTHR44591">
    <property type="entry name" value="STRESS RESPONSE REGULATOR PROTEIN 1"/>
    <property type="match status" value="1"/>
</dbReference>
<accession>A0A494XCG5</accession>
<evidence type="ECO:0000256" key="2">
    <source>
        <dbReference type="PROSITE-ProRule" id="PRU00169"/>
    </source>
</evidence>
<dbReference type="OrthoDB" id="8964771at2"/>
<dbReference type="Proteomes" id="UP000280434">
    <property type="component" value="Unassembled WGS sequence"/>
</dbReference>
<evidence type="ECO:0000259" key="3">
    <source>
        <dbReference type="PROSITE" id="PS50110"/>
    </source>
</evidence>
<dbReference type="Gene3D" id="3.40.50.2300">
    <property type="match status" value="1"/>
</dbReference>
<keyword evidence="1 2" id="KW-0597">Phosphoprotein</keyword>
<dbReference type="SUPFAM" id="SSF52172">
    <property type="entry name" value="CheY-like"/>
    <property type="match status" value="1"/>
</dbReference>
<dbReference type="InterPro" id="IPR011006">
    <property type="entry name" value="CheY-like_superfamily"/>
</dbReference>
<feature type="modified residue" description="4-aspartylphosphate" evidence="2">
    <location>
        <position position="55"/>
    </location>
</feature>
<dbReference type="GO" id="GO:0000160">
    <property type="term" value="P:phosphorelay signal transduction system"/>
    <property type="evidence" value="ECO:0007669"/>
    <property type="project" value="InterPro"/>
</dbReference>
<dbReference type="Pfam" id="PF00072">
    <property type="entry name" value="Response_reg"/>
    <property type="match status" value="1"/>
</dbReference>
<dbReference type="SMART" id="SM00448">
    <property type="entry name" value="REC"/>
    <property type="match status" value="1"/>
</dbReference>
<dbReference type="AlphaFoldDB" id="A0A494XCG5"/>
<evidence type="ECO:0000313" key="5">
    <source>
        <dbReference type="Proteomes" id="UP000280434"/>
    </source>
</evidence>
<evidence type="ECO:0000313" key="4">
    <source>
        <dbReference type="EMBL" id="RKP48198.1"/>
    </source>
</evidence>
<dbReference type="PROSITE" id="PS50110">
    <property type="entry name" value="RESPONSE_REGULATORY"/>
    <property type="match status" value="1"/>
</dbReference>
<proteinExistence type="predicted"/>
<organism evidence="4 5">
    <name type="scientific">Trinickia fusca</name>
    <dbReference type="NCBI Taxonomy" id="2419777"/>
    <lineage>
        <taxon>Bacteria</taxon>
        <taxon>Pseudomonadati</taxon>
        <taxon>Pseudomonadota</taxon>
        <taxon>Betaproteobacteria</taxon>
        <taxon>Burkholderiales</taxon>
        <taxon>Burkholderiaceae</taxon>
        <taxon>Trinickia</taxon>
    </lineage>
</organism>
<dbReference type="InterPro" id="IPR001789">
    <property type="entry name" value="Sig_transdc_resp-reg_receiver"/>
</dbReference>
<dbReference type="EMBL" id="RBZV01000004">
    <property type="protein sequence ID" value="RKP48198.1"/>
    <property type="molecule type" value="Genomic_DNA"/>
</dbReference>
<name>A0A494XCG5_9BURK</name>